<name>A0ABT3BEW1_9RHOB</name>
<gene>
    <name evidence="1" type="ORF">MUB52_11855</name>
</gene>
<evidence type="ECO:0000313" key="1">
    <source>
        <dbReference type="EMBL" id="MCV3272121.1"/>
    </source>
</evidence>
<dbReference type="RefSeq" id="WP_263844449.1">
    <property type="nucleotide sequence ID" value="NZ_JALIEB010000007.1"/>
</dbReference>
<comment type="caution">
    <text evidence="1">The sequence shown here is derived from an EMBL/GenBank/DDBJ whole genome shotgun (WGS) entry which is preliminary data.</text>
</comment>
<sequence length="129" mass="13796">MAITLEHISAPDAHDLKTGYAQCVAASDVRRTVYVSGQIPVRPDGSVPDTFTGQAEQAWANVAAQLRAAGLGLQNIVRHTTYLADRAHTAENSAVRRRVLGSHDPALTVIIAGIFDPAWLLEIEAVAVE</sequence>
<dbReference type="PANTHER" id="PTHR11803">
    <property type="entry name" value="2-IMINOBUTANOATE/2-IMINOPROPANOATE DEAMINASE RIDA"/>
    <property type="match status" value="1"/>
</dbReference>
<accession>A0ABT3BEW1</accession>
<reference evidence="1 2" key="1">
    <citation type="submission" date="2022-04" db="EMBL/GenBank/DDBJ databases">
        <title>Roseobacter sp. WL0113 is a bacterium isolated from neritic sediment.</title>
        <authorList>
            <person name="Wang L."/>
            <person name="He W."/>
            <person name="Zhang D.-F."/>
        </authorList>
    </citation>
    <scope>NUCLEOTIDE SEQUENCE [LARGE SCALE GENOMIC DNA]</scope>
    <source>
        <strain evidence="1 2">WL0113</strain>
    </source>
</reference>
<dbReference type="Pfam" id="PF01042">
    <property type="entry name" value="Ribonuc_L-PSP"/>
    <property type="match status" value="1"/>
</dbReference>
<organism evidence="1 2">
    <name type="scientific">Roseobacter sinensis</name>
    <dbReference type="NCBI Taxonomy" id="2931391"/>
    <lineage>
        <taxon>Bacteria</taxon>
        <taxon>Pseudomonadati</taxon>
        <taxon>Pseudomonadota</taxon>
        <taxon>Alphaproteobacteria</taxon>
        <taxon>Rhodobacterales</taxon>
        <taxon>Roseobacteraceae</taxon>
        <taxon>Roseobacter</taxon>
    </lineage>
</organism>
<evidence type="ECO:0000313" key="2">
    <source>
        <dbReference type="Proteomes" id="UP001208690"/>
    </source>
</evidence>
<dbReference type="PANTHER" id="PTHR11803:SF44">
    <property type="entry name" value="RUTC FAMILY PROTEIN YJGH"/>
    <property type="match status" value="1"/>
</dbReference>
<dbReference type="InterPro" id="IPR035959">
    <property type="entry name" value="RutC-like_sf"/>
</dbReference>
<dbReference type="SUPFAM" id="SSF55298">
    <property type="entry name" value="YjgF-like"/>
    <property type="match status" value="1"/>
</dbReference>
<dbReference type="Gene3D" id="3.30.1330.40">
    <property type="entry name" value="RutC-like"/>
    <property type="match status" value="1"/>
</dbReference>
<dbReference type="CDD" id="cd00448">
    <property type="entry name" value="YjgF_YER057c_UK114_family"/>
    <property type="match status" value="1"/>
</dbReference>
<protein>
    <submittedName>
        <fullName evidence="1">RidA family protein</fullName>
    </submittedName>
</protein>
<proteinExistence type="predicted"/>
<keyword evidence="2" id="KW-1185">Reference proteome</keyword>
<dbReference type="Proteomes" id="UP001208690">
    <property type="component" value="Unassembled WGS sequence"/>
</dbReference>
<dbReference type="InterPro" id="IPR006175">
    <property type="entry name" value="YjgF/YER057c/UK114"/>
</dbReference>
<dbReference type="EMBL" id="JALIEB010000007">
    <property type="protein sequence ID" value="MCV3272121.1"/>
    <property type="molecule type" value="Genomic_DNA"/>
</dbReference>